<dbReference type="Proteomes" id="UP000823775">
    <property type="component" value="Unassembled WGS sequence"/>
</dbReference>
<accession>A0ABS8TRX5</accession>
<dbReference type="EMBL" id="JACEIK010001949">
    <property type="protein sequence ID" value="MCD7473267.1"/>
    <property type="molecule type" value="Genomic_DNA"/>
</dbReference>
<gene>
    <name evidence="1" type="ORF">HAX54_015001</name>
</gene>
<evidence type="ECO:0000313" key="1">
    <source>
        <dbReference type="EMBL" id="MCD7473267.1"/>
    </source>
</evidence>
<keyword evidence="2" id="KW-1185">Reference proteome</keyword>
<reference evidence="1 2" key="1">
    <citation type="journal article" date="2021" name="BMC Genomics">
        <title>Datura genome reveals duplications of psychoactive alkaloid biosynthetic genes and high mutation rate following tissue culture.</title>
        <authorList>
            <person name="Rajewski A."/>
            <person name="Carter-House D."/>
            <person name="Stajich J."/>
            <person name="Litt A."/>
        </authorList>
    </citation>
    <scope>NUCLEOTIDE SEQUENCE [LARGE SCALE GENOMIC DNA]</scope>
    <source>
        <strain evidence="1">AR-01</strain>
    </source>
</reference>
<evidence type="ECO:0000313" key="2">
    <source>
        <dbReference type="Proteomes" id="UP000823775"/>
    </source>
</evidence>
<name>A0ABS8TRX5_DATST</name>
<sequence>RSSADRRLCFWNRRLSCRLICPILHADITLQHGKATTPQAETPYRYITMPTIILGARSRGVYNSRGNQFALLGGANPIALNILKEGGR</sequence>
<organism evidence="1 2">
    <name type="scientific">Datura stramonium</name>
    <name type="common">Jimsonweed</name>
    <name type="synonym">Common thornapple</name>
    <dbReference type="NCBI Taxonomy" id="4076"/>
    <lineage>
        <taxon>Eukaryota</taxon>
        <taxon>Viridiplantae</taxon>
        <taxon>Streptophyta</taxon>
        <taxon>Embryophyta</taxon>
        <taxon>Tracheophyta</taxon>
        <taxon>Spermatophyta</taxon>
        <taxon>Magnoliopsida</taxon>
        <taxon>eudicotyledons</taxon>
        <taxon>Gunneridae</taxon>
        <taxon>Pentapetalae</taxon>
        <taxon>asterids</taxon>
        <taxon>lamiids</taxon>
        <taxon>Solanales</taxon>
        <taxon>Solanaceae</taxon>
        <taxon>Solanoideae</taxon>
        <taxon>Datureae</taxon>
        <taxon>Datura</taxon>
    </lineage>
</organism>
<feature type="non-terminal residue" evidence="1">
    <location>
        <position position="1"/>
    </location>
</feature>
<comment type="caution">
    <text evidence="1">The sequence shown here is derived from an EMBL/GenBank/DDBJ whole genome shotgun (WGS) entry which is preliminary data.</text>
</comment>
<protein>
    <submittedName>
        <fullName evidence="1">Uncharacterized protein</fullName>
    </submittedName>
</protein>
<proteinExistence type="predicted"/>